<proteinExistence type="predicted"/>
<dbReference type="Proteomes" id="UP000321947">
    <property type="component" value="Unassembled WGS sequence"/>
</dbReference>
<dbReference type="EMBL" id="SSTD01018615">
    <property type="protein sequence ID" value="TYJ97711.1"/>
    <property type="molecule type" value="Genomic_DNA"/>
</dbReference>
<comment type="caution">
    <text evidence="1">The sequence shown here is derived from an EMBL/GenBank/DDBJ whole genome shotgun (WGS) entry which is preliminary data.</text>
</comment>
<gene>
    <name evidence="1" type="ORF">E5676_scaffold1251G00040</name>
</gene>
<reference evidence="1 2" key="1">
    <citation type="submission" date="2019-08" db="EMBL/GenBank/DDBJ databases">
        <title>Draft genome sequences of two oriental melons (Cucumis melo L. var makuwa).</title>
        <authorList>
            <person name="Kwon S.-Y."/>
        </authorList>
    </citation>
    <scope>NUCLEOTIDE SEQUENCE [LARGE SCALE GENOMIC DNA]</scope>
    <source>
        <strain evidence="2">cv. Chang Bougi</strain>
        <tissue evidence="1">Leaf</tissue>
    </source>
</reference>
<accession>A0A5D3BGE3</accession>
<evidence type="ECO:0000313" key="2">
    <source>
        <dbReference type="Proteomes" id="UP000321947"/>
    </source>
</evidence>
<protein>
    <submittedName>
        <fullName evidence="1">Retrotransposon protein</fullName>
    </submittedName>
</protein>
<organism evidence="1 2">
    <name type="scientific">Cucumis melo var. makuwa</name>
    <name type="common">Oriental melon</name>
    <dbReference type="NCBI Taxonomy" id="1194695"/>
    <lineage>
        <taxon>Eukaryota</taxon>
        <taxon>Viridiplantae</taxon>
        <taxon>Streptophyta</taxon>
        <taxon>Embryophyta</taxon>
        <taxon>Tracheophyta</taxon>
        <taxon>Spermatophyta</taxon>
        <taxon>Magnoliopsida</taxon>
        <taxon>eudicotyledons</taxon>
        <taxon>Gunneridae</taxon>
        <taxon>Pentapetalae</taxon>
        <taxon>rosids</taxon>
        <taxon>fabids</taxon>
        <taxon>Cucurbitales</taxon>
        <taxon>Cucurbitaceae</taxon>
        <taxon>Benincaseae</taxon>
        <taxon>Cucumis</taxon>
    </lineage>
</organism>
<name>A0A5D3BGE3_CUCMM</name>
<dbReference type="AlphaFoldDB" id="A0A5D3BGE3"/>
<evidence type="ECO:0000313" key="1">
    <source>
        <dbReference type="EMBL" id="TYJ97711.1"/>
    </source>
</evidence>
<sequence>MTNCDDIDEVNERDSAYATTTATEDIQYIDTTTEWSNWRDELAEAMFTEWQLRNA</sequence>